<protein>
    <recommendedName>
        <fullName evidence="4">Lipoprotein</fullName>
    </recommendedName>
</protein>
<keyword evidence="3" id="KW-1185">Reference proteome</keyword>
<feature type="chain" id="PRO_5004025567" description="Lipoprotein" evidence="1">
    <location>
        <begin position="27"/>
        <end position="243"/>
    </location>
</feature>
<comment type="caution">
    <text evidence="2">The sequence shown here is derived from an EMBL/GenBank/DDBJ whole genome shotgun (WGS) entry which is preliminary data.</text>
</comment>
<gene>
    <name evidence="2" type="ORF">C725_2513</name>
</gene>
<dbReference type="EMBL" id="AMRV01000010">
    <property type="protein sequence ID" value="EMD82025.1"/>
    <property type="molecule type" value="Genomic_DNA"/>
</dbReference>
<feature type="signal peptide" evidence="1">
    <location>
        <begin position="1"/>
        <end position="26"/>
    </location>
</feature>
<evidence type="ECO:0000313" key="2">
    <source>
        <dbReference type="EMBL" id="EMD82025.1"/>
    </source>
</evidence>
<organism evidence="2 3">
    <name type="scientific">Pacificimonas flava</name>
    <dbReference type="NCBI Taxonomy" id="1234595"/>
    <lineage>
        <taxon>Bacteria</taxon>
        <taxon>Pseudomonadati</taxon>
        <taxon>Pseudomonadota</taxon>
        <taxon>Alphaproteobacteria</taxon>
        <taxon>Sphingomonadales</taxon>
        <taxon>Sphingosinicellaceae</taxon>
        <taxon>Pacificimonas</taxon>
    </lineage>
</organism>
<dbReference type="OrthoDB" id="7594858at2"/>
<sequence>MMFPASRKPLRSAALIAAIIAFPVAAQETAPIPGDAEDWVVQQTEKAQAFAPALADLQAEAVERVSWSKTIEPCAAPPETLRLYGLQPATADRMVAQGIMDGRYRGGWTFYGETGCPETPVLRFLYVAEADGRHMMVVVNRGEVISTPSMMKETSALAGAEAYEAARRADPDCSVESVVMRRTEIAATDRNLSAPVGGARFAGGWSENWRFSACGEMVDVTVRFDTDGKGGTTARIAEVDVDA</sequence>
<evidence type="ECO:0008006" key="4">
    <source>
        <dbReference type="Google" id="ProtNLM"/>
    </source>
</evidence>
<evidence type="ECO:0000256" key="1">
    <source>
        <dbReference type="SAM" id="SignalP"/>
    </source>
</evidence>
<dbReference type="RefSeq" id="WP_008603426.1">
    <property type="nucleotide sequence ID" value="NZ_AMRV01000010.1"/>
</dbReference>
<evidence type="ECO:0000313" key="3">
    <source>
        <dbReference type="Proteomes" id="UP000011717"/>
    </source>
</evidence>
<accession>M2S9F8</accession>
<keyword evidence="1" id="KW-0732">Signal</keyword>
<dbReference type="AlphaFoldDB" id="M2S9F8"/>
<name>M2S9F8_9SPHN</name>
<dbReference type="Proteomes" id="UP000011717">
    <property type="component" value="Unassembled WGS sequence"/>
</dbReference>
<reference evidence="2 3" key="1">
    <citation type="journal article" date="2013" name="Genome Announc.">
        <title>Draft Genome Sequence of Strain JLT2015T, Belonging to the Family Sphingomonadaceae of the Alphaproteobacteria.</title>
        <authorList>
            <person name="Tang K."/>
            <person name="Liu K."/>
            <person name="Li S."/>
            <person name="Jiao N."/>
        </authorList>
    </citation>
    <scope>NUCLEOTIDE SEQUENCE [LARGE SCALE GENOMIC DNA]</scope>
    <source>
        <strain evidence="2 3">JLT2015</strain>
    </source>
</reference>
<proteinExistence type="predicted"/>